<reference evidence="2" key="2">
    <citation type="submission" date="2015-01" db="EMBL/GenBank/DDBJ databases">
        <title>Evolutionary Origins and Diversification of the Mycorrhizal Mutualists.</title>
        <authorList>
            <consortium name="DOE Joint Genome Institute"/>
            <consortium name="Mycorrhizal Genomics Consortium"/>
            <person name="Kohler A."/>
            <person name="Kuo A."/>
            <person name="Nagy L.G."/>
            <person name="Floudas D."/>
            <person name="Copeland A."/>
            <person name="Barry K.W."/>
            <person name="Cichocki N."/>
            <person name="Veneault-Fourrey C."/>
            <person name="LaButti K."/>
            <person name="Lindquist E.A."/>
            <person name="Lipzen A."/>
            <person name="Lundell T."/>
            <person name="Morin E."/>
            <person name="Murat C."/>
            <person name="Riley R."/>
            <person name="Ohm R."/>
            <person name="Sun H."/>
            <person name="Tunlid A."/>
            <person name="Henrissat B."/>
            <person name="Grigoriev I.V."/>
            <person name="Hibbett D.S."/>
            <person name="Martin F."/>
        </authorList>
    </citation>
    <scope>NUCLEOTIDE SEQUENCE [LARGE SCALE GENOMIC DNA]</scope>
    <source>
        <strain evidence="2">Marx 270</strain>
    </source>
</reference>
<dbReference type="EMBL" id="KN831965">
    <property type="protein sequence ID" value="KIO05826.1"/>
    <property type="molecule type" value="Genomic_DNA"/>
</dbReference>
<reference evidence="1 2" key="1">
    <citation type="submission" date="2014-04" db="EMBL/GenBank/DDBJ databases">
        <authorList>
            <consortium name="DOE Joint Genome Institute"/>
            <person name="Kuo A."/>
            <person name="Kohler A."/>
            <person name="Costa M.D."/>
            <person name="Nagy L.G."/>
            <person name="Floudas D."/>
            <person name="Copeland A."/>
            <person name="Barry K.W."/>
            <person name="Cichocki N."/>
            <person name="Veneault-Fourrey C."/>
            <person name="LaButti K."/>
            <person name="Lindquist E.A."/>
            <person name="Lipzen A."/>
            <person name="Lundell T."/>
            <person name="Morin E."/>
            <person name="Murat C."/>
            <person name="Sun H."/>
            <person name="Tunlid A."/>
            <person name="Henrissat B."/>
            <person name="Grigoriev I.V."/>
            <person name="Hibbett D.S."/>
            <person name="Martin F."/>
            <person name="Nordberg H.P."/>
            <person name="Cantor M.N."/>
            <person name="Hua S.X."/>
        </authorList>
    </citation>
    <scope>NUCLEOTIDE SEQUENCE [LARGE SCALE GENOMIC DNA]</scope>
    <source>
        <strain evidence="1 2">Marx 270</strain>
    </source>
</reference>
<proteinExistence type="predicted"/>
<dbReference type="Proteomes" id="UP000054217">
    <property type="component" value="Unassembled WGS sequence"/>
</dbReference>
<name>A0A0C3PCS8_PISTI</name>
<dbReference type="AlphaFoldDB" id="A0A0C3PCS8"/>
<keyword evidence="2" id="KW-1185">Reference proteome</keyword>
<accession>A0A0C3PCS8</accession>
<gene>
    <name evidence="1" type="ORF">M404DRAFT_505113</name>
</gene>
<dbReference type="InParanoid" id="A0A0C3PCS8"/>
<organism evidence="1 2">
    <name type="scientific">Pisolithus tinctorius Marx 270</name>
    <dbReference type="NCBI Taxonomy" id="870435"/>
    <lineage>
        <taxon>Eukaryota</taxon>
        <taxon>Fungi</taxon>
        <taxon>Dikarya</taxon>
        <taxon>Basidiomycota</taxon>
        <taxon>Agaricomycotina</taxon>
        <taxon>Agaricomycetes</taxon>
        <taxon>Agaricomycetidae</taxon>
        <taxon>Boletales</taxon>
        <taxon>Sclerodermatineae</taxon>
        <taxon>Pisolithaceae</taxon>
        <taxon>Pisolithus</taxon>
    </lineage>
</organism>
<evidence type="ECO:0000313" key="1">
    <source>
        <dbReference type="EMBL" id="KIO05826.1"/>
    </source>
</evidence>
<dbReference type="HOGENOM" id="CLU_2776955_0_0_1"/>
<sequence>MSYQTSQQFSACRTVVSGATLQEIVQQPRSSSVIPDHLGSIYASRSLLHSCLDVVQTPVFFHLSLYQVT</sequence>
<evidence type="ECO:0000313" key="2">
    <source>
        <dbReference type="Proteomes" id="UP000054217"/>
    </source>
</evidence>
<protein>
    <submittedName>
        <fullName evidence="1">Uncharacterized protein</fullName>
    </submittedName>
</protein>